<dbReference type="PANTHER" id="PTHR35369:SF2">
    <property type="entry name" value="BLR3025 PROTEIN"/>
    <property type="match status" value="1"/>
</dbReference>
<keyword evidence="11" id="KW-1185">Reference proteome</keyword>
<dbReference type="InterPro" id="IPR017961">
    <property type="entry name" value="DNA_pol_Y-fam_little_finger"/>
</dbReference>
<proteinExistence type="predicted"/>
<accession>A0A964T615</accession>
<dbReference type="InterPro" id="IPR050356">
    <property type="entry name" value="SulA_CellDiv_inhibitor"/>
</dbReference>
<evidence type="ECO:0000256" key="5">
    <source>
        <dbReference type="ARBA" id="ARBA00025589"/>
    </source>
</evidence>
<evidence type="ECO:0000313" key="11">
    <source>
        <dbReference type="Proteomes" id="UP000773614"/>
    </source>
</evidence>
<dbReference type="InterPro" id="IPR045443">
    <property type="entry name" value="DUF6504"/>
</dbReference>
<dbReference type="OrthoDB" id="9788640at2"/>
<dbReference type="EC" id="2.7.7.7" evidence="3"/>
<evidence type="ECO:0000313" key="10">
    <source>
        <dbReference type="EMBL" id="MYZ49080.1"/>
    </source>
</evidence>
<comment type="cofactor">
    <cofactor evidence="1">
        <name>Mg(2+)</name>
        <dbReference type="ChEBI" id="CHEBI:18420"/>
    </cofactor>
</comment>
<dbReference type="InterPro" id="IPR001126">
    <property type="entry name" value="UmuC"/>
</dbReference>
<feature type="domain" description="UmuC" evidence="7">
    <location>
        <begin position="2"/>
        <end position="111"/>
    </location>
</feature>
<evidence type="ECO:0000259" key="7">
    <source>
        <dbReference type="Pfam" id="PF00817"/>
    </source>
</evidence>
<dbReference type="Pfam" id="PF20114">
    <property type="entry name" value="DUF6504"/>
    <property type="match status" value="1"/>
</dbReference>
<feature type="domain" description="DNA polymerase Y-family little finger" evidence="8">
    <location>
        <begin position="206"/>
        <end position="305"/>
    </location>
</feature>
<organism evidence="10 11">
    <name type="scientific">Propylenella binzhouense</name>
    <dbReference type="NCBI Taxonomy" id="2555902"/>
    <lineage>
        <taxon>Bacteria</taxon>
        <taxon>Pseudomonadati</taxon>
        <taxon>Pseudomonadota</taxon>
        <taxon>Alphaproteobacteria</taxon>
        <taxon>Hyphomicrobiales</taxon>
        <taxon>Propylenellaceae</taxon>
        <taxon>Propylenella</taxon>
    </lineage>
</organism>
<dbReference type="SUPFAM" id="SSF56672">
    <property type="entry name" value="DNA/RNA polymerases"/>
    <property type="match status" value="1"/>
</dbReference>
<comment type="subunit">
    <text evidence="2">Monomer.</text>
</comment>
<evidence type="ECO:0000259" key="8">
    <source>
        <dbReference type="Pfam" id="PF11799"/>
    </source>
</evidence>
<evidence type="ECO:0000256" key="6">
    <source>
        <dbReference type="ARBA" id="ARBA00049244"/>
    </source>
</evidence>
<comment type="caution">
    <text evidence="10">The sequence shown here is derived from an EMBL/GenBank/DDBJ whole genome shotgun (WGS) entry which is preliminary data.</text>
</comment>
<dbReference type="Pfam" id="PF00817">
    <property type="entry name" value="IMS"/>
    <property type="match status" value="1"/>
</dbReference>
<dbReference type="EMBL" id="SPKJ01000059">
    <property type="protein sequence ID" value="MYZ49080.1"/>
    <property type="molecule type" value="Genomic_DNA"/>
</dbReference>
<dbReference type="CDD" id="cd03468">
    <property type="entry name" value="PolY_like"/>
    <property type="match status" value="1"/>
</dbReference>
<dbReference type="Pfam" id="PF11799">
    <property type="entry name" value="IMS_C"/>
    <property type="match status" value="1"/>
</dbReference>
<gene>
    <name evidence="10" type="ORF">E4O86_15295</name>
</gene>
<dbReference type="AlphaFoldDB" id="A0A964T615"/>
<dbReference type="GO" id="GO:0003684">
    <property type="term" value="F:damaged DNA binding"/>
    <property type="evidence" value="ECO:0007669"/>
    <property type="project" value="InterPro"/>
</dbReference>
<dbReference type="Proteomes" id="UP000773614">
    <property type="component" value="Unassembled WGS sequence"/>
</dbReference>
<reference evidence="10" key="1">
    <citation type="submission" date="2019-03" db="EMBL/GenBank/DDBJ databases">
        <title>Afifella sp. nov., isolated from activated sludge.</title>
        <authorList>
            <person name="Li Q."/>
            <person name="Liu Y."/>
        </authorList>
    </citation>
    <scope>NUCLEOTIDE SEQUENCE</scope>
    <source>
        <strain evidence="10">L72</strain>
    </source>
</reference>
<comment type="catalytic activity">
    <reaction evidence="6">
        <text>DNA(n) + a 2'-deoxyribonucleoside 5'-triphosphate = DNA(n+1) + diphosphate</text>
        <dbReference type="Rhea" id="RHEA:22508"/>
        <dbReference type="Rhea" id="RHEA-COMP:17339"/>
        <dbReference type="Rhea" id="RHEA-COMP:17340"/>
        <dbReference type="ChEBI" id="CHEBI:33019"/>
        <dbReference type="ChEBI" id="CHEBI:61560"/>
        <dbReference type="ChEBI" id="CHEBI:173112"/>
        <dbReference type="EC" id="2.7.7.7"/>
    </reaction>
</comment>
<dbReference type="InterPro" id="IPR043502">
    <property type="entry name" value="DNA/RNA_pol_sf"/>
</dbReference>
<evidence type="ECO:0000256" key="4">
    <source>
        <dbReference type="ARBA" id="ARBA00022763"/>
    </source>
</evidence>
<evidence type="ECO:0000259" key="9">
    <source>
        <dbReference type="Pfam" id="PF20114"/>
    </source>
</evidence>
<keyword evidence="4" id="KW-0227">DNA damage</keyword>
<dbReference type="PANTHER" id="PTHR35369">
    <property type="entry name" value="BLR3025 PROTEIN-RELATED"/>
    <property type="match status" value="1"/>
</dbReference>
<name>A0A964T615_9HYPH</name>
<evidence type="ECO:0000256" key="2">
    <source>
        <dbReference type="ARBA" id="ARBA00011245"/>
    </source>
</evidence>
<dbReference type="GO" id="GO:0006281">
    <property type="term" value="P:DNA repair"/>
    <property type="evidence" value="ECO:0007669"/>
    <property type="project" value="InterPro"/>
</dbReference>
<evidence type="ECO:0000256" key="3">
    <source>
        <dbReference type="ARBA" id="ARBA00012417"/>
    </source>
</evidence>
<comment type="function">
    <text evidence="5">Poorly processive, error-prone DNA polymerase involved in untargeted mutagenesis. Copies undamaged DNA at stalled replication forks, which arise in vivo from mismatched or misaligned primer ends. These misaligned primers can be extended by PolIV. Exhibits no 3'-5' exonuclease (proofreading) activity. May be involved in translesional synthesis, in conjunction with the beta clamp from PolIII.</text>
</comment>
<evidence type="ECO:0000256" key="1">
    <source>
        <dbReference type="ARBA" id="ARBA00001946"/>
    </source>
</evidence>
<protein>
    <recommendedName>
        <fullName evidence="3">DNA-directed DNA polymerase</fullName>
        <ecNumber evidence="3">2.7.7.7</ecNumber>
    </recommendedName>
</protein>
<feature type="domain" description="DUF6504" evidence="9">
    <location>
        <begin position="389"/>
        <end position="457"/>
    </location>
</feature>
<sequence length="462" mass="49938">MVAGACAAARSAGLRPGMSIAHANALVAGLAVTDANPDADEAGLRQLAMWAARRWSPIAAPDPPDGILIDATGCAHLFGGEEAMLARIASKLERAGVTVRAAIADTLGAAHAVARFGGEPVSVVAPGRTAETLARLPVAALRLEPEVAGDLHRFGFKRLGQLYGEPRAPLNLRFGAELGRRLDQALGRAFEAITPLFPEEAPRRRRAFAEPIGSAEALAGAAERLAADLCTDLERRGCGARSLDLLFERVDRVTLALRVGTARPSRDPRHLARLFTDRLAEVDPGFGVEAMVLVASLTEPLGARQSALADLGEDAGMSGDLAELVDRLANLPQVARVYGAAPVESDVPERTVRRIDPLSVAADVAWPALPRPFWLFAPQPVQTVALLPDDPPARFVWRGRAYRVRRADGPERIHLEWWRQASEIRGTRDYYRIEDEEGGRFWLFRDGRSNAGVRWFIHGVFG</sequence>